<name>A0A2S4W625_9BASI</name>
<sequence>MLNDKPKTLLILAPEFKPRPSFKVDNSESDVATALLTYKCKDSKHYPSESHRGDQHFALYLQLLDDYREHLKLWKGNFATVAINYDSSDEGQSELQLTTTVSTTEFVSPISTKSLSLPSSPVCTGVC</sequence>
<dbReference type="EMBL" id="PKSM01000076">
    <property type="protein sequence ID" value="POW17137.1"/>
    <property type="molecule type" value="Genomic_DNA"/>
</dbReference>
<dbReference type="VEuPathDB" id="FungiDB:PSHT_06512"/>
<dbReference type="OrthoDB" id="10593560at2759"/>
<comment type="caution">
    <text evidence="1">The sequence shown here is derived from an EMBL/GenBank/DDBJ whole genome shotgun (WGS) entry which is preliminary data.</text>
</comment>
<keyword evidence="2" id="KW-1185">Reference proteome</keyword>
<protein>
    <submittedName>
        <fullName evidence="1">Uncharacterized protein</fullName>
    </submittedName>
</protein>
<reference evidence="2" key="2">
    <citation type="journal article" date="2018" name="BMC Genomics">
        <title>Genomic insights into host adaptation between the wheat stripe rust pathogen (Puccinia striiformis f. sp. tritici) and the barley stripe rust pathogen (Puccinia striiformis f. sp. hordei).</title>
        <authorList>
            <person name="Xia C."/>
            <person name="Wang M."/>
            <person name="Yin C."/>
            <person name="Cornejo O.E."/>
            <person name="Hulbert S.H."/>
            <person name="Chen X."/>
        </authorList>
    </citation>
    <scope>NUCLEOTIDE SEQUENCE [LARGE SCALE GENOMIC DNA]</scope>
    <source>
        <strain evidence="2">93TX-2</strain>
    </source>
</reference>
<evidence type="ECO:0000313" key="1">
    <source>
        <dbReference type="EMBL" id="POW17137.1"/>
    </source>
</evidence>
<evidence type="ECO:0000313" key="2">
    <source>
        <dbReference type="Proteomes" id="UP000238274"/>
    </source>
</evidence>
<accession>A0A2S4W625</accession>
<proteinExistence type="predicted"/>
<dbReference type="VEuPathDB" id="FungiDB:PSTT_05685"/>
<gene>
    <name evidence="1" type="ORF">PSHT_06512</name>
</gene>
<organism evidence="1 2">
    <name type="scientific">Puccinia striiformis</name>
    <dbReference type="NCBI Taxonomy" id="27350"/>
    <lineage>
        <taxon>Eukaryota</taxon>
        <taxon>Fungi</taxon>
        <taxon>Dikarya</taxon>
        <taxon>Basidiomycota</taxon>
        <taxon>Pucciniomycotina</taxon>
        <taxon>Pucciniomycetes</taxon>
        <taxon>Pucciniales</taxon>
        <taxon>Pucciniaceae</taxon>
        <taxon>Puccinia</taxon>
    </lineage>
</organism>
<dbReference type="Proteomes" id="UP000238274">
    <property type="component" value="Unassembled WGS sequence"/>
</dbReference>
<reference evidence="1 2" key="1">
    <citation type="submission" date="2017-12" db="EMBL/GenBank/DDBJ databases">
        <title>Gene loss provides genomic basis for host adaptation in cereal stripe rust fungi.</title>
        <authorList>
            <person name="Xia C."/>
        </authorList>
    </citation>
    <scope>NUCLEOTIDE SEQUENCE [LARGE SCALE GENOMIC DNA]</scope>
    <source>
        <strain evidence="1 2">93TX-2</strain>
    </source>
</reference>
<dbReference type="AlphaFoldDB" id="A0A2S4W625"/>
<reference evidence="2" key="3">
    <citation type="journal article" date="2018" name="Mol. Plant Microbe Interact.">
        <title>Genome sequence resources for the wheat stripe rust pathogen (Puccinia striiformis f. sp. tritici) and the barley stripe rust pathogen (Puccinia striiformis f. sp. hordei).</title>
        <authorList>
            <person name="Xia C."/>
            <person name="Wang M."/>
            <person name="Yin C."/>
            <person name="Cornejo O.E."/>
            <person name="Hulbert S.H."/>
            <person name="Chen X."/>
        </authorList>
    </citation>
    <scope>NUCLEOTIDE SEQUENCE [LARGE SCALE GENOMIC DNA]</scope>
    <source>
        <strain evidence="2">93TX-2</strain>
    </source>
</reference>